<name>A0A940YHQ0_9BURK</name>
<gene>
    <name evidence="2" type="ORF">KAK03_19410</name>
</gene>
<protein>
    <recommendedName>
        <fullName evidence="4">Lipoprotein</fullName>
    </recommendedName>
</protein>
<dbReference type="AlphaFoldDB" id="A0A940YHQ0"/>
<feature type="signal peptide" evidence="1">
    <location>
        <begin position="1"/>
        <end position="21"/>
    </location>
</feature>
<sequence>MNRLLTPWLLSLTLALGACQAATPPATPPAANVPADLPGLGQALDQAIGDAACRADADCRTVPLGHRACGGPSSYRAYSLLGGQQARILVLAQAQREAMRAQVEQRGLVSDCRALMDPGAQCLTGRCVPRSDANGRAVY</sequence>
<comment type="caution">
    <text evidence="2">The sequence shown here is derived from an EMBL/GenBank/DDBJ whole genome shotgun (WGS) entry which is preliminary data.</text>
</comment>
<evidence type="ECO:0000313" key="3">
    <source>
        <dbReference type="Proteomes" id="UP000676246"/>
    </source>
</evidence>
<evidence type="ECO:0008006" key="4">
    <source>
        <dbReference type="Google" id="ProtNLM"/>
    </source>
</evidence>
<dbReference type="Proteomes" id="UP000676246">
    <property type="component" value="Unassembled WGS sequence"/>
</dbReference>
<evidence type="ECO:0000313" key="2">
    <source>
        <dbReference type="EMBL" id="MBQ0932652.1"/>
    </source>
</evidence>
<feature type="chain" id="PRO_5036818030" description="Lipoprotein" evidence="1">
    <location>
        <begin position="22"/>
        <end position="139"/>
    </location>
</feature>
<keyword evidence="1" id="KW-0732">Signal</keyword>
<dbReference type="PROSITE" id="PS51257">
    <property type="entry name" value="PROKAR_LIPOPROTEIN"/>
    <property type="match status" value="1"/>
</dbReference>
<accession>A0A940YHQ0</accession>
<keyword evidence="3" id="KW-1185">Reference proteome</keyword>
<evidence type="ECO:0000256" key="1">
    <source>
        <dbReference type="SAM" id="SignalP"/>
    </source>
</evidence>
<organism evidence="2 3">
    <name type="scientific">Ideonella alba</name>
    <dbReference type="NCBI Taxonomy" id="2824118"/>
    <lineage>
        <taxon>Bacteria</taxon>
        <taxon>Pseudomonadati</taxon>
        <taxon>Pseudomonadota</taxon>
        <taxon>Betaproteobacteria</taxon>
        <taxon>Burkholderiales</taxon>
        <taxon>Sphaerotilaceae</taxon>
        <taxon>Ideonella</taxon>
    </lineage>
</organism>
<proteinExistence type="predicted"/>
<dbReference type="EMBL" id="JAGQDD010000018">
    <property type="protein sequence ID" value="MBQ0932652.1"/>
    <property type="molecule type" value="Genomic_DNA"/>
</dbReference>
<reference evidence="2 3" key="1">
    <citation type="submission" date="2021-04" db="EMBL/GenBank/DDBJ databases">
        <title>The genome sequence of Ideonella sp. 3Y2.</title>
        <authorList>
            <person name="Liu Y."/>
        </authorList>
    </citation>
    <scope>NUCLEOTIDE SEQUENCE [LARGE SCALE GENOMIC DNA]</scope>
    <source>
        <strain evidence="2 3">3Y2</strain>
    </source>
</reference>
<dbReference type="RefSeq" id="WP_210856362.1">
    <property type="nucleotide sequence ID" value="NZ_JAGQDD010000018.1"/>
</dbReference>